<name>C4XFM2_MYCFP</name>
<keyword evidence="10" id="KW-0238">DNA-binding</keyword>
<comment type="function">
    <text evidence="1">Confers DNA tethering and processivity to DNA polymerases and other proteins. Acts as a clamp, forming a ring around DNA (a reaction catalyzed by the clamp-loading complex) which diffuses in an ATP-independent manner freely and bidirectionally along dsDNA. Initially characterized for its ability to contact the catalytic subunit of DNA polymerase III (Pol III), a complex, multichain enzyme responsible for most of the replicative synthesis in bacteria; Pol III exhibits 3'-5' exonuclease proofreading activity. The beta chain is required for initiation of replication as well as for processivity of DNA replication.</text>
</comment>
<feature type="domain" description="DNA polymerase III beta sliding clamp N-terminal" evidence="11">
    <location>
        <begin position="2"/>
        <end position="123"/>
    </location>
</feature>
<dbReference type="InterPro" id="IPR046938">
    <property type="entry name" value="DNA_clamp_sf"/>
</dbReference>
<evidence type="ECO:0000256" key="10">
    <source>
        <dbReference type="ARBA" id="ARBA00023125"/>
    </source>
</evidence>
<dbReference type="Pfam" id="PF02768">
    <property type="entry name" value="DNA_pol3_beta_3"/>
    <property type="match status" value="1"/>
</dbReference>
<evidence type="ECO:0000256" key="6">
    <source>
        <dbReference type="ARBA" id="ARBA00022679"/>
    </source>
</evidence>
<dbReference type="EMBL" id="AP009608">
    <property type="protein sequence ID" value="BAH69944.1"/>
    <property type="molecule type" value="Genomic_DNA"/>
</dbReference>
<evidence type="ECO:0000256" key="7">
    <source>
        <dbReference type="ARBA" id="ARBA00022695"/>
    </source>
</evidence>
<gene>
    <name evidence="14" type="ordered locus">MBIO_0679</name>
</gene>
<dbReference type="eggNOG" id="COG0592">
    <property type="taxonomic scope" value="Bacteria"/>
</dbReference>
<keyword evidence="7" id="KW-0548">Nucleotidyltransferase</keyword>
<evidence type="ECO:0000256" key="2">
    <source>
        <dbReference type="ARBA" id="ARBA00004496"/>
    </source>
</evidence>
<evidence type="ECO:0000313" key="15">
    <source>
        <dbReference type="Proteomes" id="UP000006810"/>
    </source>
</evidence>
<dbReference type="HOGENOM" id="CLU_038149_2_2_14"/>
<dbReference type="Gene3D" id="3.10.150.10">
    <property type="entry name" value="DNA Polymerase III, subunit A, domain 2"/>
    <property type="match status" value="1"/>
</dbReference>
<dbReference type="PANTHER" id="PTHR30478">
    <property type="entry name" value="DNA POLYMERASE III SUBUNIT BETA"/>
    <property type="match status" value="1"/>
</dbReference>
<dbReference type="PANTHER" id="PTHR30478:SF0">
    <property type="entry name" value="BETA SLIDING CLAMP"/>
    <property type="match status" value="1"/>
</dbReference>
<dbReference type="Proteomes" id="UP000006810">
    <property type="component" value="Chromosome"/>
</dbReference>
<keyword evidence="9" id="KW-0239">DNA-directed DNA polymerase</keyword>
<keyword evidence="15" id="KW-1185">Reference proteome</keyword>
<reference evidence="14 15" key="1">
    <citation type="journal article" date="2009" name="Curr. Microbiol.">
        <title>Molecular cloning and expression of a novel cholinephosphotransferase involved in glycoglycerophospholipid biosynthesis of Mycoplasma fermentans.</title>
        <authorList>
            <person name="Ishida N."/>
            <person name="Irikura D."/>
            <person name="Matsuda K."/>
            <person name="Sato S."/>
            <person name="Asano K."/>
        </authorList>
    </citation>
    <scope>NUCLEOTIDE SEQUENCE [LARGE SCALE GENOMIC DNA]</scope>
    <source>
        <strain evidence="15">ATCC 19989 / NBRC 14854 / NCTC 10117 / PG18</strain>
    </source>
</reference>
<evidence type="ECO:0000256" key="8">
    <source>
        <dbReference type="ARBA" id="ARBA00022705"/>
    </source>
</evidence>
<evidence type="ECO:0008006" key="16">
    <source>
        <dbReference type="Google" id="ProtNLM"/>
    </source>
</evidence>
<dbReference type="KEGG" id="mfp:MBIO_0679"/>
<dbReference type="GO" id="GO:0003887">
    <property type="term" value="F:DNA-directed DNA polymerase activity"/>
    <property type="evidence" value="ECO:0007669"/>
    <property type="project" value="UniProtKB-KW"/>
</dbReference>
<dbReference type="CDD" id="cd00140">
    <property type="entry name" value="beta_clamp"/>
    <property type="match status" value="1"/>
</dbReference>
<comment type="subunit">
    <text evidence="4">Forms a ring-shaped head-to-tail homodimer around DNA which binds and tethers DNA polymerases and other proteins to the DNA. The DNA replisome complex has a single clamp-loading complex (3 tau and 1 each of delta, delta', psi and chi subunits) which binds 3 Pol III cores (1 core on the leading strand and 2 on the lagging strand) each with a beta sliding clamp dimer. Additional proteins in the replisome are other copies of gamma, psi and chi, Ssb, DNA helicase and RNA primase.</text>
</comment>
<organism evidence="14 15">
    <name type="scientific">Mycoplasmopsis fermentans (strain ATCC 19989 / NBRC 14854 / NCTC 10117 / PG18)</name>
    <name type="common">Mycoplasma fermentans</name>
    <dbReference type="NCBI Taxonomy" id="496833"/>
    <lineage>
        <taxon>Bacteria</taxon>
        <taxon>Bacillati</taxon>
        <taxon>Mycoplasmatota</taxon>
        <taxon>Mycoplasmoidales</taxon>
        <taxon>Metamycoplasmataceae</taxon>
        <taxon>Mycoplasmopsis</taxon>
    </lineage>
</organism>
<comment type="subcellular location">
    <subcellularLocation>
        <location evidence="2">Cytoplasm</location>
    </subcellularLocation>
</comment>
<protein>
    <recommendedName>
        <fullName evidence="16">DNA polymerase III subunit beta</fullName>
    </recommendedName>
</protein>
<dbReference type="Gene3D" id="3.70.10.10">
    <property type="match status" value="1"/>
</dbReference>
<dbReference type="SMART" id="SM00480">
    <property type="entry name" value="POL3Bc"/>
    <property type="match status" value="1"/>
</dbReference>
<evidence type="ECO:0000256" key="5">
    <source>
        <dbReference type="ARBA" id="ARBA00022490"/>
    </source>
</evidence>
<evidence type="ECO:0000256" key="9">
    <source>
        <dbReference type="ARBA" id="ARBA00022932"/>
    </source>
</evidence>
<dbReference type="NCBIfam" id="TIGR00663">
    <property type="entry name" value="dnan"/>
    <property type="match status" value="1"/>
</dbReference>
<dbReference type="SUPFAM" id="SSF55979">
    <property type="entry name" value="DNA clamp"/>
    <property type="match status" value="3"/>
</dbReference>
<evidence type="ECO:0000256" key="3">
    <source>
        <dbReference type="ARBA" id="ARBA00010752"/>
    </source>
</evidence>
<dbReference type="GO" id="GO:0008408">
    <property type="term" value="F:3'-5' exonuclease activity"/>
    <property type="evidence" value="ECO:0007669"/>
    <property type="project" value="InterPro"/>
</dbReference>
<dbReference type="InterPro" id="IPR022634">
    <property type="entry name" value="DNA_polIII_beta_N"/>
</dbReference>
<comment type="similarity">
    <text evidence="3">Belongs to the beta sliding clamp family.</text>
</comment>
<evidence type="ECO:0000256" key="1">
    <source>
        <dbReference type="ARBA" id="ARBA00002266"/>
    </source>
</evidence>
<evidence type="ECO:0000259" key="13">
    <source>
        <dbReference type="Pfam" id="PF02768"/>
    </source>
</evidence>
<dbReference type="GO" id="GO:0009360">
    <property type="term" value="C:DNA polymerase III complex"/>
    <property type="evidence" value="ECO:0007669"/>
    <property type="project" value="InterPro"/>
</dbReference>
<feature type="domain" description="DNA polymerase III beta sliding clamp C-terminal" evidence="13">
    <location>
        <begin position="256"/>
        <end position="368"/>
    </location>
</feature>
<accession>C4XFM2</accession>
<evidence type="ECO:0000256" key="4">
    <source>
        <dbReference type="ARBA" id="ARBA00011400"/>
    </source>
</evidence>
<dbReference type="Pfam" id="PF02767">
    <property type="entry name" value="DNA_pol3_beta_2"/>
    <property type="match status" value="1"/>
</dbReference>
<keyword evidence="8" id="KW-0235">DNA replication</keyword>
<proteinExistence type="inferred from homology"/>
<dbReference type="Pfam" id="PF00712">
    <property type="entry name" value="DNA_pol3_beta"/>
    <property type="match status" value="1"/>
</dbReference>
<dbReference type="GO" id="GO:0003677">
    <property type="term" value="F:DNA binding"/>
    <property type="evidence" value="ECO:0007669"/>
    <property type="project" value="UniProtKB-KW"/>
</dbReference>
<dbReference type="GO" id="GO:0006271">
    <property type="term" value="P:DNA strand elongation involved in DNA replication"/>
    <property type="evidence" value="ECO:0007669"/>
    <property type="project" value="TreeGrafter"/>
</dbReference>
<dbReference type="InterPro" id="IPR001001">
    <property type="entry name" value="DNA_polIII_beta"/>
</dbReference>
<dbReference type="GO" id="GO:0005737">
    <property type="term" value="C:cytoplasm"/>
    <property type="evidence" value="ECO:0007669"/>
    <property type="project" value="UniProtKB-SubCell"/>
</dbReference>
<evidence type="ECO:0000259" key="11">
    <source>
        <dbReference type="Pfam" id="PF00712"/>
    </source>
</evidence>
<dbReference type="InterPro" id="IPR022635">
    <property type="entry name" value="DNA_polIII_beta_C"/>
</dbReference>
<keyword evidence="5" id="KW-0963">Cytoplasm</keyword>
<evidence type="ECO:0000313" key="14">
    <source>
        <dbReference type="EMBL" id="BAH69944.1"/>
    </source>
</evidence>
<dbReference type="PATRIC" id="fig|496833.3.peg.271"/>
<feature type="domain" description="DNA polymerase III beta sliding clamp central" evidence="12">
    <location>
        <begin position="133"/>
        <end position="245"/>
    </location>
</feature>
<dbReference type="InterPro" id="IPR022637">
    <property type="entry name" value="DNA_polIII_beta_cen"/>
</dbReference>
<evidence type="ECO:0000259" key="12">
    <source>
        <dbReference type="Pfam" id="PF02767"/>
    </source>
</evidence>
<dbReference type="AlphaFoldDB" id="C4XFM2"/>
<sequence>MMKLHIKKQILDETLEIVSKYTDPINSLYGFRCILIKVDNEKVTFSASNGVISIVKSLDVEDVDIKVEETGTFLIQANIFKAIIKKLSETITLSQEYSTTLEISQGNSNYSLTTNPINSFPQIEENINLKKIEIDTNEFKKAIRCTAFAVSQDASLVYKCINFKFKNNKLNLTATDAARLAYYTMDLKSSQVDNEEFSVNNKDVKDLIPADASKKVTLFFNRIKIGIEYKNTVITSRIVDLPYPDVESLFASIDIENKIFIKKEEINDLINKVWLGTSDKQNRLEFTINKNEITVLNRLNEIGTSIAKTENFKFEGKAFEFDINYHFLKDALSVFEGDVLILFDKSVQKILVVSDSNKESKQLVTPMRR</sequence>
<keyword evidence="6" id="KW-0808">Transferase</keyword>